<keyword evidence="1" id="KW-0732">Signal</keyword>
<dbReference type="EMBL" id="JAMSHJ010000005">
    <property type="protein sequence ID" value="KAI5410333.1"/>
    <property type="molecule type" value="Genomic_DNA"/>
</dbReference>
<organism evidence="2 3">
    <name type="scientific">Pisum sativum</name>
    <name type="common">Garden pea</name>
    <name type="synonym">Lathyrus oleraceus</name>
    <dbReference type="NCBI Taxonomy" id="3888"/>
    <lineage>
        <taxon>Eukaryota</taxon>
        <taxon>Viridiplantae</taxon>
        <taxon>Streptophyta</taxon>
        <taxon>Embryophyta</taxon>
        <taxon>Tracheophyta</taxon>
        <taxon>Spermatophyta</taxon>
        <taxon>Magnoliopsida</taxon>
        <taxon>eudicotyledons</taxon>
        <taxon>Gunneridae</taxon>
        <taxon>Pentapetalae</taxon>
        <taxon>rosids</taxon>
        <taxon>fabids</taxon>
        <taxon>Fabales</taxon>
        <taxon>Fabaceae</taxon>
        <taxon>Papilionoideae</taxon>
        <taxon>50 kb inversion clade</taxon>
        <taxon>NPAAA clade</taxon>
        <taxon>Hologalegina</taxon>
        <taxon>IRL clade</taxon>
        <taxon>Fabeae</taxon>
        <taxon>Lathyrus</taxon>
    </lineage>
</organism>
<protein>
    <submittedName>
        <fullName evidence="2">Uncharacterized protein</fullName>
    </submittedName>
</protein>
<proteinExistence type="predicted"/>
<dbReference type="Gramene" id="Psat05G0572300-T1">
    <property type="protein sequence ID" value="KAI5410333.1"/>
    <property type="gene ID" value="KIW84_055723"/>
</dbReference>
<comment type="caution">
    <text evidence="2">The sequence shown here is derived from an EMBL/GenBank/DDBJ whole genome shotgun (WGS) entry which is preliminary data.</text>
</comment>
<evidence type="ECO:0000313" key="3">
    <source>
        <dbReference type="Proteomes" id="UP001058974"/>
    </source>
</evidence>
<sequence length="195" mass="21894">MLHLSRLCLTCFLCKSGSDVNVSPVIGIWAPRLPLCVCLGSDADISPNPSKGKVFVARTGVFLEKDFISKGISGRKVELEEIQESQSIDTPMEELEHETRVVVEEQPAQVEQDQRRSSRICHLPERYGHLITGQGDVLLMDQDEPVTYKEAITSPQTEKWLEAMKSEMDSMHTNQVWTLVEPPVGNNPIGCKWVF</sequence>
<keyword evidence="3" id="KW-1185">Reference proteome</keyword>
<feature type="signal peptide" evidence="1">
    <location>
        <begin position="1"/>
        <end position="18"/>
    </location>
</feature>
<feature type="chain" id="PRO_5039481468" evidence="1">
    <location>
        <begin position="19"/>
        <end position="195"/>
    </location>
</feature>
<evidence type="ECO:0000313" key="2">
    <source>
        <dbReference type="EMBL" id="KAI5410333.1"/>
    </source>
</evidence>
<name>A0A9D5AIU0_PEA</name>
<accession>A0A9D5AIU0</accession>
<gene>
    <name evidence="2" type="ORF">KIW84_055723</name>
</gene>
<dbReference type="AlphaFoldDB" id="A0A9D5AIU0"/>
<dbReference type="Proteomes" id="UP001058974">
    <property type="component" value="Chromosome 5"/>
</dbReference>
<evidence type="ECO:0000256" key="1">
    <source>
        <dbReference type="SAM" id="SignalP"/>
    </source>
</evidence>
<reference evidence="2 3" key="1">
    <citation type="journal article" date="2022" name="Nat. Genet.">
        <title>Improved pea reference genome and pan-genome highlight genomic features and evolutionary characteristics.</title>
        <authorList>
            <person name="Yang T."/>
            <person name="Liu R."/>
            <person name="Luo Y."/>
            <person name="Hu S."/>
            <person name="Wang D."/>
            <person name="Wang C."/>
            <person name="Pandey M.K."/>
            <person name="Ge S."/>
            <person name="Xu Q."/>
            <person name="Li N."/>
            <person name="Li G."/>
            <person name="Huang Y."/>
            <person name="Saxena R.K."/>
            <person name="Ji Y."/>
            <person name="Li M."/>
            <person name="Yan X."/>
            <person name="He Y."/>
            <person name="Liu Y."/>
            <person name="Wang X."/>
            <person name="Xiang C."/>
            <person name="Varshney R.K."/>
            <person name="Ding H."/>
            <person name="Gao S."/>
            <person name="Zong X."/>
        </authorList>
    </citation>
    <scope>NUCLEOTIDE SEQUENCE [LARGE SCALE GENOMIC DNA]</scope>
    <source>
        <strain evidence="2 3">cv. Zhongwan 6</strain>
    </source>
</reference>